<keyword evidence="2" id="KW-1185">Reference proteome</keyword>
<dbReference type="EMBL" id="JAULSR010000008">
    <property type="protein sequence ID" value="KAK0613130.1"/>
    <property type="molecule type" value="Genomic_DNA"/>
</dbReference>
<organism evidence="1 2">
    <name type="scientific">Bombardia bombarda</name>
    <dbReference type="NCBI Taxonomy" id="252184"/>
    <lineage>
        <taxon>Eukaryota</taxon>
        <taxon>Fungi</taxon>
        <taxon>Dikarya</taxon>
        <taxon>Ascomycota</taxon>
        <taxon>Pezizomycotina</taxon>
        <taxon>Sordariomycetes</taxon>
        <taxon>Sordariomycetidae</taxon>
        <taxon>Sordariales</taxon>
        <taxon>Lasiosphaeriaceae</taxon>
        <taxon>Bombardia</taxon>
    </lineage>
</organism>
<protein>
    <submittedName>
        <fullName evidence="1">Uncharacterized protein</fullName>
    </submittedName>
</protein>
<dbReference type="Proteomes" id="UP001174934">
    <property type="component" value="Unassembled WGS sequence"/>
</dbReference>
<evidence type="ECO:0000313" key="2">
    <source>
        <dbReference type="Proteomes" id="UP001174934"/>
    </source>
</evidence>
<accession>A0AA39U6W7</accession>
<dbReference type="AlphaFoldDB" id="A0AA39U6W7"/>
<reference evidence="1" key="1">
    <citation type="submission" date="2023-06" db="EMBL/GenBank/DDBJ databases">
        <title>Genome-scale phylogeny and comparative genomics of the fungal order Sordariales.</title>
        <authorList>
            <consortium name="Lawrence Berkeley National Laboratory"/>
            <person name="Hensen N."/>
            <person name="Bonometti L."/>
            <person name="Westerberg I."/>
            <person name="Brannstrom I.O."/>
            <person name="Guillou S."/>
            <person name="Cros-Aarteil S."/>
            <person name="Calhoun S."/>
            <person name="Haridas S."/>
            <person name="Kuo A."/>
            <person name="Mondo S."/>
            <person name="Pangilinan J."/>
            <person name="Riley R."/>
            <person name="LaButti K."/>
            <person name="Andreopoulos B."/>
            <person name="Lipzen A."/>
            <person name="Chen C."/>
            <person name="Yanf M."/>
            <person name="Daum C."/>
            <person name="Ng V."/>
            <person name="Clum A."/>
            <person name="Steindorff A."/>
            <person name="Ohm R."/>
            <person name="Martin F."/>
            <person name="Silar P."/>
            <person name="Natvig D."/>
            <person name="Lalanne C."/>
            <person name="Gautier V."/>
            <person name="Ament-velasquez S.L."/>
            <person name="Kruys A."/>
            <person name="Hutchinson M.I."/>
            <person name="Powell A.J."/>
            <person name="Barry K."/>
            <person name="Miller A.N."/>
            <person name="Grigoriev I.V."/>
            <person name="Debuchy R."/>
            <person name="Gladieux P."/>
            <person name="Thoren M.H."/>
            <person name="Johannesson H."/>
        </authorList>
    </citation>
    <scope>NUCLEOTIDE SEQUENCE</scope>
    <source>
        <strain evidence="1">SMH3391-2</strain>
    </source>
</reference>
<sequence>MESGLFIERKRIANMDSWVGALPAWWQSWPAHKDLLSYRRCRSAPSLRTLGKHSPSVIQGATSYTVVPTGNRAGLVVWFRTAENAFNIDLLSFVQEAYGSRFVLERRYYGDLGDLKVFTMTNI</sequence>
<evidence type="ECO:0000313" key="1">
    <source>
        <dbReference type="EMBL" id="KAK0613130.1"/>
    </source>
</evidence>
<comment type="caution">
    <text evidence="1">The sequence shown here is derived from an EMBL/GenBank/DDBJ whole genome shotgun (WGS) entry which is preliminary data.</text>
</comment>
<name>A0AA39U6W7_9PEZI</name>
<gene>
    <name evidence="1" type="ORF">B0T17DRAFT_399575</name>
</gene>
<proteinExistence type="predicted"/>